<dbReference type="AlphaFoldDB" id="A0A923HP47"/>
<dbReference type="Pfam" id="PF00515">
    <property type="entry name" value="TPR_1"/>
    <property type="match status" value="1"/>
</dbReference>
<dbReference type="SUPFAM" id="SSF48452">
    <property type="entry name" value="TPR-like"/>
    <property type="match status" value="1"/>
</dbReference>
<organism evidence="4 5">
    <name type="scientific">Undibacterium nitidum</name>
    <dbReference type="NCBI Taxonomy" id="2762298"/>
    <lineage>
        <taxon>Bacteria</taxon>
        <taxon>Pseudomonadati</taxon>
        <taxon>Pseudomonadota</taxon>
        <taxon>Betaproteobacteria</taxon>
        <taxon>Burkholderiales</taxon>
        <taxon>Oxalobacteraceae</taxon>
        <taxon>Undibacterium</taxon>
    </lineage>
</organism>
<keyword evidence="2 3" id="KW-0802">TPR repeat</keyword>
<protein>
    <submittedName>
        <fullName evidence="4">Tetratricopeptide repeat protein</fullName>
    </submittedName>
</protein>
<dbReference type="Pfam" id="PF13489">
    <property type="entry name" value="Methyltransf_23"/>
    <property type="match status" value="1"/>
</dbReference>
<reference evidence="4" key="1">
    <citation type="submission" date="2020-08" db="EMBL/GenBank/DDBJ databases">
        <title>Novel species isolated from subtropical streams in China.</title>
        <authorList>
            <person name="Lu H."/>
        </authorList>
    </citation>
    <scope>NUCLEOTIDE SEQUENCE</scope>
    <source>
        <strain evidence="4">LX22W</strain>
    </source>
</reference>
<dbReference type="PROSITE" id="PS50005">
    <property type="entry name" value="TPR"/>
    <property type="match status" value="4"/>
</dbReference>
<keyword evidence="1" id="KW-0677">Repeat</keyword>
<comment type="caution">
    <text evidence="4">The sequence shown here is derived from an EMBL/GenBank/DDBJ whole genome shotgun (WGS) entry which is preliminary data.</text>
</comment>
<feature type="repeat" description="TPR" evidence="3">
    <location>
        <begin position="73"/>
        <end position="106"/>
    </location>
</feature>
<dbReference type="Pfam" id="PF13414">
    <property type="entry name" value="TPR_11"/>
    <property type="match status" value="1"/>
</dbReference>
<evidence type="ECO:0000313" key="5">
    <source>
        <dbReference type="Proteomes" id="UP000627446"/>
    </source>
</evidence>
<evidence type="ECO:0000256" key="1">
    <source>
        <dbReference type="ARBA" id="ARBA00022737"/>
    </source>
</evidence>
<dbReference type="PANTHER" id="PTHR44858:SF1">
    <property type="entry name" value="UDP-N-ACETYLGLUCOSAMINE--PEPTIDE N-ACETYLGLUCOSAMINYLTRANSFERASE SPINDLY-RELATED"/>
    <property type="match status" value="1"/>
</dbReference>
<dbReference type="PROSITE" id="PS50293">
    <property type="entry name" value="TPR_REGION"/>
    <property type="match status" value="1"/>
</dbReference>
<gene>
    <name evidence="4" type="ORF">H8K36_11390</name>
</gene>
<dbReference type="GO" id="GO:0046813">
    <property type="term" value="P:receptor-mediated virion attachment to host cell"/>
    <property type="evidence" value="ECO:0007669"/>
    <property type="project" value="TreeGrafter"/>
</dbReference>
<evidence type="ECO:0000313" key="4">
    <source>
        <dbReference type="EMBL" id="MBC3881983.1"/>
    </source>
</evidence>
<dbReference type="SMART" id="SM00028">
    <property type="entry name" value="TPR"/>
    <property type="match status" value="8"/>
</dbReference>
<evidence type="ECO:0000256" key="3">
    <source>
        <dbReference type="PROSITE-ProRule" id="PRU00339"/>
    </source>
</evidence>
<sequence length="497" mass="56233">MSAAISDLLQRAVALHQQGQLAAAESLYAQVLQIDARQFDALHLIGVIAQQRGDLQSAMNFFGKALLVDAKQSKLHCNLGACLHQMQRHQEALSCYDLALQLQADYVLAWINRGNVLRSLERFEEAIRSYEKAMELQIDEAEAYYQRGLTLQTMGLHEDALLDFEDGLRWRVQEARWYFARGYSFQQLGQTANARQAYLSCLRLDPLQAQAHCNLAIIEKHAGDFEQALRHCDDALAIQDKFANAHLQRGHILKLMHKQAEAGAAFRRAAECGIDGAQIEFLLAGLGEHAAPESAPTSYVRDLFDQYATHFDQHLQQQLHYQIPQLLQQALSRHSPQQVERSLDLGCGTGLCAQFLRPLSKRLTGVDISAAMLERASQLALYDHLVCDEIQHFLRQDDTSYDLILMADVLVYFGNLLSLFDACSQHLKPGALLAFSVEQSDAQEYYLQNSQRYAHSLAYLNRIAATQGWDVREMRLADSRREGDQMLQSLICVWQKK</sequence>
<feature type="repeat" description="TPR" evidence="3">
    <location>
        <begin position="107"/>
        <end position="140"/>
    </location>
</feature>
<keyword evidence="5" id="KW-1185">Reference proteome</keyword>
<dbReference type="PANTHER" id="PTHR44858">
    <property type="entry name" value="TETRATRICOPEPTIDE REPEAT PROTEIN 6"/>
    <property type="match status" value="1"/>
</dbReference>
<dbReference type="InterPro" id="IPR050498">
    <property type="entry name" value="Ycf3"/>
</dbReference>
<dbReference type="GO" id="GO:0009279">
    <property type="term" value="C:cell outer membrane"/>
    <property type="evidence" value="ECO:0007669"/>
    <property type="project" value="TreeGrafter"/>
</dbReference>
<dbReference type="RefSeq" id="WP_186916362.1">
    <property type="nucleotide sequence ID" value="NZ_JACOFZ010000003.1"/>
</dbReference>
<dbReference type="Proteomes" id="UP000627446">
    <property type="component" value="Unassembled WGS sequence"/>
</dbReference>
<dbReference type="Gene3D" id="3.40.50.150">
    <property type="entry name" value="Vaccinia Virus protein VP39"/>
    <property type="match status" value="1"/>
</dbReference>
<evidence type="ECO:0000256" key="2">
    <source>
        <dbReference type="ARBA" id="ARBA00022803"/>
    </source>
</evidence>
<feature type="repeat" description="TPR" evidence="3">
    <location>
        <begin position="39"/>
        <end position="72"/>
    </location>
</feature>
<dbReference type="CDD" id="cd02440">
    <property type="entry name" value="AdoMet_MTases"/>
    <property type="match status" value="1"/>
</dbReference>
<dbReference type="InterPro" id="IPR029063">
    <property type="entry name" value="SAM-dependent_MTases_sf"/>
</dbReference>
<feature type="repeat" description="TPR" evidence="3">
    <location>
        <begin position="175"/>
        <end position="208"/>
    </location>
</feature>
<dbReference type="EMBL" id="JACOFZ010000003">
    <property type="protein sequence ID" value="MBC3881983.1"/>
    <property type="molecule type" value="Genomic_DNA"/>
</dbReference>
<dbReference type="SUPFAM" id="SSF53335">
    <property type="entry name" value="S-adenosyl-L-methionine-dependent methyltransferases"/>
    <property type="match status" value="1"/>
</dbReference>
<accession>A0A923HP47</accession>
<proteinExistence type="predicted"/>
<dbReference type="InterPro" id="IPR019734">
    <property type="entry name" value="TPR_rpt"/>
</dbReference>
<dbReference type="Gene3D" id="1.25.40.10">
    <property type="entry name" value="Tetratricopeptide repeat domain"/>
    <property type="match status" value="4"/>
</dbReference>
<dbReference type="InterPro" id="IPR011990">
    <property type="entry name" value="TPR-like_helical_dom_sf"/>
</dbReference>
<dbReference type="Pfam" id="PF13432">
    <property type="entry name" value="TPR_16"/>
    <property type="match status" value="1"/>
</dbReference>
<dbReference type="Pfam" id="PF13181">
    <property type="entry name" value="TPR_8"/>
    <property type="match status" value="1"/>
</dbReference>
<name>A0A923HP47_9BURK</name>